<feature type="compositionally biased region" description="Basic and acidic residues" evidence="1">
    <location>
        <begin position="102"/>
        <end position="132"/>
    </location>
</feature>
<feature type="compositionally biased region" description="Low complexity" evidence="1">
    <location>
        <begin position="570"/>
        <end position="587"/>
    </location>
</feature>
<organism evidence="2 3">
    <name type="scientific">Steinernema carpocapsae</name>
    <name type="common">Entomopathogenic nematode</name>
    <dbReference type="NCBI Taxonomy" id="34508"/>
    <lineage>
        <taxon>Eukaryota</taxon>
        <taxon>Metazoa</taxon>
        <taxon>Ecdysozoa</taxon>
        <taxon>Nematoda</taxon>
        <taxon>Chromadorea</taxon>
        <taxon>Rhabditida</taxon>
        <taxon>Tylenchina</taxon>
        <taxon>Panagrolaimomorpha</taxon>
        <taxon>Strongyloidoidea</taxon>
        <taxon>Steinernematidae</taxon>
        <taxon>Steinernema</taxon>
    </lineage>
</organism>
<accession>A0A4U5NCK3</accession>
<name>A0A4U5NCK3_STECR</name>
<feature type="region of interest" description="Disordered" evidence="1">
    <location>
        <begin position="509"/>
        <end position="595"/>
    </location>
</feature>
<gene>
    <name evidence="2" type="ORF">L596_014377</name>
</gene>
<reference evidence="2 3" key="1">
    <citation type="journal article" date="2015" name="Genome Biol.">
        <title>Comparative genomics of Steinernema reveals deeply conserved gene regulatory networks.</title>
        <authorList>
            <person name="Dillman A.R."/>
            <person name="Macchietto M."/>
            <person name="Porter C.F."/>
            <person name="Rogers A."/>
            <person name="Williams B."/>
            <person name="Antoshechkin I."/>
            <person name="Lee M.M."/>
            <person name="Goodwin Z."/>
            <person name="Lu X."/>
            <person name="Lewis E.E."/>
            <person name="Goodrich-Blair H."/>
            <person name="Stock S.P."/>
            <person name="Adams B.J."/>
            <person name="Sternberg P.W."/>
            <person name="Mortazavi A."/>
        </authorList>
    </citation>
    <scope>NUCLEOTIDE SEQUENCE [LARGE SCALE GENOMIC DNA]</scope>
    <source>
        <strain evidence="2 3">ALL</strain>
    </source>
</reference>
<evidence type="ECO:0000256" key="1">
    <source>
        <dbReference type="SAM" id="MobiDB-lite"/>
    </source>
</evidence>
<dbReference type="Proteomes" id="UP000298663">
    <property type="component" value="Unassembled WGS sequence"/>
</dbReference>
<proteinExistence type="predicted"/>
<feature type="region of interest" description="Disordered" evidence="1">
    <location>
        <begin position="210"/>
        <end position="235"/>
    </location>
</feature>
<sequence length="595" mass="66751">MDRAAEGQQRPPIAPLKQGAMHRVIPNIGEKPLISTIASGRIVKRPADGIPATRRLVRVTNRTPLMALPQNSEIFRDGKFQGKKVFMVKANNRVLVKNGVKMKPEDPEPADGSRKETEEKPEPVQAKEEHRQELPMTYVEFDSSAQLPPAAPAAEEMAVEAPVQVHERVAEVSMDMTFEKEGNANQCEQAVFAPEEQNPLSFEFQSADQNADGHEIQPSPNLSHSPGAAQEEPVVDEKRELDAIDEVFGNQENLDFEQPFDATNQEDFPQFNNADLYFGEDDQAQFDNPEGGGFFAEESDFGYQQAPSQQQMQQVQQQFVPMQNFAHPVQQQQHPQGIPVPHPQGISVQYPQGIPVQHPQGMLVQHPQAIVVQHPQAIHHPQAVAVHPPYQGYGYPQDVPMQQMQPVYHQTVHHQGYPPQQAFPHPFAPNSPNQPLPQPFHMPPGYAPVPPGAVITHNARTKINRLMVDNRNAIPDPCIWLENKTLAFKIAHGEPLPLESLYAKQGRFPANQIPMPSPQFQVSPSVSPQQHMSPQFQASPPPPQQQQMMMSQQNYFQPQQEVMRGNEHFQPQMQPCPQQQMHSPHQQVYQSPPSS</sequence>
<dbReference type="EMBL" id="AZBU02000004">
    <property type="protein sequence ID" value="TKR80280.1"/>
    <property type="molecule type" value="Genomic_DNA"/>
</dbReference>
<feature type="region of interest" description="Disordered" evidence="1">
    <location>
        <begin position="98"/>
        <end position="132"/>
    </location>
</feature>
<protein>
    <submittedName>
        <fullName evidence="2">Uncharacterized protein</fullName>
    </submittedName>
</protein>
<evidence type="ECO:0000313" key="2">
    <source>
        <dbReference type="EMBL" id="TKR80280.1"/>
    </source>
</evidence>
<dbReference type="AlphaFoldDB" id="A0A4U5NCK3"/>
<keyword evidence="3" id="KW-1185">Reference proteome</keyword>
<evidence type="ECO:0000313" key="3">
    <source>
        <dbReference type="Proteomes" id="UP000298663"/>
    </source>
</evidence>
<reference evidence="2 3" key="2">
    <citation type="journal article" date="2019" name="G3 (Bethesda)">
        <title>Hybrid Assembly of the Genome of the Entomopathogenic Nematode Steinernema carpocapsae Identifies the X-Chromosome.</title>
        <authorList>
            <person name="Serra L."/>
            <person name="Macchietto M."/>
            <person name="Macias-Munoz A."/>
            <person name="McGill C.J."/>
            <person name="Rodriguez I.M."/>
            <person name="Rodriguez B."/>
            <person name="Murad R."/>
            <person name="Mortazavi A."/>
        </authorList>
    </citation>
    <scope>NUCLEOTIDE SEQUENCE [LARGE SCALE GENOMIC DNA]</scope>
    <source>
        <strain evidence="2 3">ALL</strain>
    </source>
</reference>
<feature type="compositionally biased region" description="Low complexity" evidence="1">
    <location>
        <begin position="518"/>
        <end position="538"/>
    </location>
</feature>
<comment type="caution">
    <text evidence="2">The sequence shown here is derived from an EMBL/GenBank/DDBJ whole genome shotgun (WGS) entry which is preliminary data.</text>
</comment>